<dbReference type="InterPro" id="IPR013658">
    <property type="entry name" value="SGL"/>
</dbReference>
<feature type="chain" id="PRO_5047226188" evidence="2">
    <location>
        <begin position="19"/>
        <end position="338"/>
    </location>
</feature>
<evidence type="ECO:0000313" key="5">
    <source>
        <dbReference type="Proteomes" id="UP001596492"/>
    </source>
</evidence>
<organism evidence="4 5">
    <name type="scientific">Hirschia litorea</name>
    <dbReference type="NCBI Taxonomy" id="1199156"/>
    <lineage>
        <taxon>Bacteria</taxon>
        <taxon>Pseudomonadati</taxon>
        <taxon>Pseudomonadota</taxon>
        <taxon>Alphaproteobacteria</taxon>
        <taxon>Hyphomonadales</taxon>
        <taxon>Hyphomonadaceae</taxon>
        <taxon>Hirschia</taxon>
    </lineage>
</organism>
<gene>
    <name evidence="4" type="ORF">ACFQS8_11820</name>
</gene>
<accession>A0ABW2IMV6</accession>
<protein>
    <submittedName>
        <fullName evidence="4">SMP-30/gluconolactonase/LRE family protein</fullName>
    </submittedName>
</protein>
<dbReference type="InterPro" id="IPR051262">
    <property type="entry name" value="SMP-30/CGR1_Lactonase"/>
</dbReference>
<reference evidence="5" key="1">
    <citation type="journal article" date="2019" name="Int. J. Syst. Evol. Microbiol.">
        <title>The Global Catalogue of Microorganisms (GCM) 10K type strain sequencing project: providing services to taxonomists for standard genome sequencing and annotation.</title>
        <authorList>
            <consortium name="The Broad Institute Genomics Platform"/>
            <consortium name="The Broad Institute Genome Sequencing Center for Infectious Disease"/>
            <person name="Wu L."/>
            <person name="Ma J."/>
        </authorList>
    </citation>
    <scope>NUCLEOTIDE SEQUENCE [LARGE SCALE GENOMIC DNA]</scope>
    <source>
        <strain evidence="5">CCUG 51308</strain>
    </source>
</reference>
<dbReference type="Gene3D" id="2.120.10.30">
    <property type="entry name" value="TolB, C-terminal domain"/>
    <property type="match status" value="1"/>
</dbReference>
<dbReference type="PRINTS" id="PR01790">
    <property type="entry name" value="SMP30FAMILY"/>
</dbReference>
<dbReference type="PROSITE" id="PS51257">
    <property type="entry name" value="PROKAR_LIPOPROTEIN"/>
    <property type="match status" value="1"/>
</dbReference>
<proteinExistence type="predicted"/>
<dbReference type="Pfam" id="PF08450">
    <property type="entry name" value="SGL"/>
    <property type="match status" value="1"/>
</dbReference>
<evidence type="ECO:0000259" key="3">
    <source>
        <dbReference type="Pfam" id="PF08450"/>
    </source>
</evidence>
<dbReference type="InterPro" id="IPR011042">
    <property type="entry name" value="6-blade_b-propeller_TolB-like"/>
</dbReference>
<evidence type="ECO:0000256" key="1">
    <source>
        <dbReference type="ARBA" id="ARBA00022801"/>
    </source>
</evidence>
<dbReference type="PANTHER" id="PTHR47572">
    <property type="entry name" value="LIPOPROTEIN-RELATED"/>
    <property type="match status" value="1"/>
</dbReference>
<name>A0ABW2IMV6_9PROT</name>
<comment type="caution">
    <text evidence="4">The sequence shown here is derived from an EMBL/GenBank/DDBJ whole genome shotgun (WGS) entry which is preliminary data.</text>
</comment>
<dbReference type="RefSeq" id="WP_382167637.1">
    <property type="nucleotide sequence ID" value="NZ_JBHTBR010000005.1"/>
</dbReference>
<keyword evidence="1" id="KW-0378">Hydrolase</keyword>
<dbReference type="Proteomes" id="UP001596492">
    <property type="component" value="Unassembled WGS sequence"/>
</dbReference>
<dbReference type="SUPFAM" id="SSF63829">
    <property type="entry name" value="Calcium-dependent phosphotriesterase"/>
    <property type="match status" value="1"/>
</dbReference>
<keyword evidence="5" id="KW-1185">Reference proteome</keyword>
<dbReference type="EMBL" id="JBHTBR010000005">
    <property type="protein sequence ID" value="MFC7292309.1"/>
    <property type="molecule type" value="Genomic_DNA"/>
</dbReference>
<feature type="signal peptide" evidence="2">
    <location>
        <begin position="1"/>
        <end position="18"/>
    </location>
</feature>
<keyword evidence="2" id="KW-0732">Signal</keyword>
<dbReference type="InterPro" id="IPR005511">
    <property type="entry name" value="SMP-30"/>
</dbReference>
<evidence type="ECO:0000313" key="4">
    <source>
        <dbReference type="EMBL" id="MFC7292309.1"/>
    </source>
</evidence>
<feature type="domain" description="SMP-30/Gluconolactonase/LRE-like region" evidence="3">
    <location>
        <begin position="62"/>
        <end position="325"/>
    </location>
</feature>
<dbReference type="PANTHER" id="PTHR47572:SF4">
    <property type="entry name" value="LACTONASE DRP35"/>
    <property type="match status" value="1"/>
</dbReference>
<evidence type="ECO:0000256" key="2">
    <source>
        <dbReference type="SAM" id="SignalP"/>
    </source>
</evidence>
<sequence length="338" mass="36911">MINRRAYILSSTACLALAACQHSTKPTKTNPVSFDIYDPRFADYISPSATAEILSEGHQWIEGPTWDKKRNTLYFTDVPQNTAYAWNSLDGVKVFLKPSGADLTADDGFREPGANGLLYLDDDTLLICNHGKRALERMDLSTGKRSILASQYEGKKFNSPNDVIYASSGDMFFTDPPYGLTGINDSPLKEMKFNGVYLRSKNGTIRRLLSDMTFPNGIVLSPDETFVFVSQSDPNKPIIRRVKLNHQNQVVGDEVWFDASSYQSDNSPGLPDGMVVAHDGALFTTGPGGVFVLSPDGEVLGRINTGKATANCTFGETGSTLFITAGDTLLKLPTLTHS</sequence>